<evidence type="ECO:0000256" key="4">
    <source>
        <dbReference type="ARBA" id="ARBA00015745"/>
    </source>
</evidence>
<dbReference type="InterPro" id="IPR045864">
    <property type="entry name" value="aa-tRNA-synth_II/BPL/LPL"/>
</dbReference>
<evidence type="ECO:0000256" key="11">
    <source>
        <dbReference type="ARBA" id="ARBA00030563"/>
    </source>
</evidence>
<dbReference type="SUPFAM" id="SSF50249">
    <property type="entry name" value="Nucleic acid-binding proteins"/>
    <property type="match status" value="1"/>
</dbReference>
<feature type="domain" description="Aminoacyl-transfer RNA synthetases class-II family profile" evidence="15">
    <location>
        <begin position="241"/>
        <end position="487"/>
    </location>
</feature>
<dbReference type="GO" id="GO:0017101">
    <property type="term" value="C:aminoacyl-tRNA synthetase multienzyme complex"/>
    <property type="evidence" value="ECO:0007669"/>
    <property type="project" value="TreeGrafter"/>
</dbReference>
<dbReference type="InterPro" id="IPR004364">
    <property type="entry name" value="Aa-tRNA-synt_II"/>
</dbReference>
<keyword evidence="6" id="KW-0436">Ligase</keyword>
<proteinExistence type="inferred from homology"/>
<dbReference type="EMBL" id="AXCM01000859">
    <property type="status" value="NOT_ANNOTATED_CDS"/>
    <property type="molecule type" value="Genomic_DNA"/>
</dbReference>
<dbReference type="PIRSF" id="PIRSF039101">
    <property type="entry name" value="LysRS2"/>
    <property type="match status" value="1"/>
</dbReference>
<dbReference type="InterPro" id="IPR004365">
    <property type="entry name" value="NA-bd_OB_tRNA"/>
</dbReference>
<dbReference type="Proteomes" id="UP000075883">
    <property type="component" value="Unassembled WGS sequence"/>
</dbReference>
<evidence type="ECO:0000256" key="6">
    <source>
        <dbReference type="ARBA" id="ARBA00022598"/>
    </source>
</evidence>
<dbReference type="VEuPathDB" id="VectorBase:ACUA022438"/>
<dbReference type="InterPro" id="IPR006195">
    <property type="entry name" value="aa-tRNA-synth_II"/>
</dbReference>
<dbReference type="FunFam" id="2.40.50.140:FF:000050">
    <property type="entry name" value="Lysine--tRNA ligase"/>
    <property type="match status" value="1"/>
</dbReference>
<dbReference type="GO" id="GO:0005829">
    <property type="term" value="C:cytosol"/>
    <property type="evidence" value="ECO:0007669"/>
    <property type="project" value="TreeGrafter"/>
</dbReference>
<comment type="subcellular location">
    <subcellularLocation>
        <location evidence="1">Cytoplasm</location>
    </subcellularLocation>
</comment>
<keyword evidence="5" id="KW-0963">Cytoplasm</keyword>
<comment type="similarity">
    <text evidence="2">Belongs to the class-II aminoacyl-tRNA synthetase family.</text>
</comment>
<dbReference type="SUPFAM" id="SSF55681">
    <property type="entry name" value="Class II aaRS and biotin synthetases"/>
    <property type="match status" value="1"/>
</dbReference>
<evidence type="ECO:0000256" key="13">
    <source>
        <dbReference type="RuleBase" id="RU003748"/>
    </source>
</evidence>
<dbReference type="GO" id="GO:0006430">
    <property type="term" value="P:lysyl-tRNA aminoacylation"/>
    <property type="evidence" value="ECO:0007669"/>
    <property type="project" value="InterPro"/>
</dbReference>
<evidence type="ECO:0000256" key="5">
    <source>
        <dbReference type="ARBA" id="ARBA00022490"/>
    </source>
</evidence>
<evidence type="ECO:0000256" key="7">
    <source>
        <dbReference type="ARBA" id="ARBA00022741"/>
    </source>
</evidence>
<dbReference type="InterPro" id="IPR034762">
    <property type="entry name" value="Lys-tRNA-ligase_II_bac/euk"/>
</dbReference>
<dbReference type="InterPro" id="IPR044136">
    <property type="entry name" value="Lys-tRNA-ligase_II_N"/>
</dbReference>
<dbReference type="STRING" id="139723.A0A182MND8"/>
<dbReference type="AlphaFoldDB" id="A0A182MND8"/>
<dbReference type="EC" id="6.1.1.6" evidence="3 13"/>
<evidence type="ECO:0000313" key="17">
    <source>
        <dbReference type="Proteomes" id="UP000075883"/>
    </source>
</evidence>
<reference evidence="17" key="1">
    <citation type="submission" date="2013-09" db="EMBL/GenBank/DDBJ databases">
        <title>The Genome Sequence of Anopheles culicifacies species A.</title>
        <authorList>
            <consortium name="The Broad Institute Genomics Platform"/>
            <person name="Neafsey D.E."/>
            <person name="Besansky N."/>
            <person name="Howell P."/>
            <person name="Walton C."/>
            <person name="Young S.K."/>
            <person name="Zeng Q."/>
            <person name="Gargeya S."/>
            <person name="Fitzgerald M."/>
            <person name="Haas B."/>
            <person name="Abouelleil A."/>
            <person name="Allen A.W."/>
            <person name="Alvarado L."/>
            <person name="Arachchi H.M."/>
            <person name="Berlin A.M."/>
            <person name="Chapman S.B."/>
            <person name="Gainer-Dewar J."/>
            <person name="Goldberg J."/>
            <person name="Griggs A."/>
            <person name="Gujja S."/>
            <person name="Hansen M."/>
            <person name="Howarth C."/>
            <person name="Imamovic A."/>
            <person name="Ireland A."/>
            <person name="Larimer J."/>
            <person name="McCowan C."/>
            <person name="Murphy C."/>
            <person name="Pearson M."/>
            <person name="Poon T.W."/>
            <person name="Priest M."/>
            <person name="Roberts A."/>
            <person name="Saif S."/>
            <person name="Shea T."/>
            <person name="Sisk P."/>
            <person name="Sykes S."/>
            <person name="Wortman J."/>
            <person name="Nusbaum C."/>
            <person name="Birren B."/>
        </authorList>
    </citation>
    <scope>NUCLEOTIDE SEQUENCE [LARGE SCALE GENOMIC DNA]</scope>
    <source>
        <strain evidence="17">A-37</strain>
    </source>
</reference>
<dbReference type="Gene3D" id="3.30.930.10">
    <property type="entry name" value="Bira Bifunctional Protein, Domain 2"/>
    <property type="match status" value="1"/>
</dbReference>
<dbReference type="CDD" id="cd04322">
    <property type="entry name" value="LysRS_N"/>
    <property type="match status" value="1"/>
</dbReference>
<dbReference type="EMBL" id="AXCM01000858">
    <property type="status" value="NOT_ANNOTATED_CDS"/>
    <property type="molecule type" value="Genomic_DNA"/>
</dbReference>
<dbReference type="GO" id="GO:0000049">
    <property type="term" value="F:tRNA binding"/>
    <property type="evidence" value="ECO:0007669"/>
    <property type="project" value="TreeGrafter"/>
</dbReference>
<feature type="compositionally biased region" description="Basic and acidic residues" evidence="14">
    <location>
        <begin position="1"/>
        <end position="14"/>
    </location>
</feature>
<dbReference type="GO" id="GO:0005739">
    <property type="term" value="C:mitochondrion"/>
    <property type="evidence" value="ECO:0007669"/>
    <property type="project" value="TreeGrafter"/>
</dbReference>
<dbReference type="PANTHER" id="PTHR42918">
    <property type="entry name" value="LYSYL-TRNA SYNTHETASE"/>
    <property type="match status" value="1"/>
</dbReference>
<organism evidence="16 17">
    <name type="scientific">Anopheles culicifacies</name>
    <dbReference type="NCBI Taxonomy" id="139723"/>
    <lineage>
        <taxon>Eukaryota</taxon>
        <taxon>Metazoa</taxon>
        <taxon>Ecdysozoa</taxon>
        <taxon>Arthropoda</taxon>
        <taxon>Hexapoda</taxon>
        <taxon>Insecta</taxon>
        <taxon>Pterygota</taxon>
        <taxon>Neoptera</taxon>
        <taxon>Endopterygota</taxon>
        <taxon>Diptera</taxon>
        <taxon>Nematocera</taxon>
        <taxon>Culicoidea</taxon>
        <taxon>Culicidae</taxon>
        <taxon>Anophelinae</taxon>
        <taxon>Anopheles</taxon>
        <taxon>culicifacies species complex</taxon>
    </lineage>
</organism>
<dbReference type="PROSITE" id="PS50862">
    <property type="entry name" value="AA_TRNA_LIGASE_II"/>
    <property type="match status" value="1"/>
</dbReference>
<feature type="region of interest" description="Disordered" evidence="14">
    <location>
        <begin position="1"/>
        <end position="49"/>
    </location>
</feature>
<evidence type="ECO:0000256" key="8">
    <source>
        <dbReference type="ARBA" id="ARBA00022840"/>
    </source>
</evidence>
<sequence length="541" mass="61752">MADSKEGEEKLSKNEHKRRLKAEAKEKEKQEKILLEKNEQSYGKSVGDQSDAISQQKLLAKENMEEISPNEYFKLRSAAVAELKKDPETHPYPHKFTVTVSLGAFIEQYGSLQNGETLENITVSVAGRVHAIRESGVRLIFFDLRGEGLKLQVMANAKAYEKEELFFDEMTRLRRGDIVGVTGVPAKTKKGELSVLAGKMKLLSPCLHMLPHLHYGLKDKETRYRQRYLDLMLNNNVRSIFVTRARIVSYVRRFLDNLGFLEVETPMMNMIAGGATAKPFITHHNDLNMDLFLRIAPELYLKMLTVGGLERVYEIGRQFRNEGIDLTHNPEFTTCEFYMAYADYNDIIDITQTMLSGMVHAIHGSFKIKYHPDGQDGEEYEIDFTPPFKRISMISSLEAILKVRFPPADQLHTPEAARFLDELCVKWEVECKPPRTAARLLDKLVGEFLEETCINPTFICDHPQIMSPLAKYHRSLVGLTERFELFVMRKEANPTRSCRDDCMQFPCASAVRVTSSKELGTLGVSPFPSFGRCCTPKRHIH</sequence>
<evidence type="ECO:0000256" key="2">
    <source>
        <dbReference type="ARBA" id="ARBA00008226"/>
    </source>
</evidence>
<keyword evidence="9" id="KW-0648">Protein biosynthesis</keyword>
<evidence type="ECO:0000256" key="14">
    <source>
        <dbReference type="SAM" id="MobiDB-lite"/>
    </source>
</evidence>
<dbReference type="PANTHER" id="PTHR42918:SF9">
    <property type="entry name" value="LYSINE--TRNA LIGASE"/>
    <property type="match status" value="1"/>
</dbReference>
<keyword evidence="8" id="KW-0067">ATP-binding</keyword>
<evidence type="ECO:0000256" key="12">
    <source>
        <dbReference type="ARBA" id="ARBA00048573"/>
    </source>
</evidence>
<comment type="catalytic activity">
    <reaction evidence="12 13">
        <text>tRNA(Lys) + L-lysine + ATP = L-lysyl-tRNA(Lys) + AMP + diphosphate</text>
        <dbReference type="Rhea" id="RHEA:20792"/>
        <dbReference type="Rhea" id="RHEA-COMP:9696"/>
        <dbReference type="Rhea" id="RHEA-COMP:9697"/>
        <dbReference type="ChEBI" id="CHEBI:30616"/>
        <dbReference type="ChEBI" id="CHEBI:32551"/>
        <dbReference type="ChEBI" id="CHEBI:33019"/>
        <dbReference type="ChEBI" id="CHEBI:78442"/>
        <dbReference type="ChEBI" id="CHEBI:78529"/>
        <dbReference type="ChEBI" id="CHEBI:456215"/>
        <dbReference type="EC" id="6.1.1.6"/>
    </reaction>
</comment>
<dbReference type="FunFam" id="3.30.930.10:FF:000238">
    <property type="entry name" value="Lysine--tRNA ligase"/>
    <property type="match status" value="1"/>
</dbReference>
<dbReference type="Gene3D" id="2.40.50.140">
    <property type="entry name" value="Nucleic acid-binding proteins"/>
    <property type="match status" value="1"/>
</dbReference>
<keyword evidence="7" id="KW-0547">Nucleotide-binding</keyword>
<protein>
    <recommendedName>
        <fullName evidence="4 13">Lysine--tRNA ligase</fullName>
        <ecNumber evidence="3 13">6.1.1.6</ecNumber>
    </recommendedName>
    <alternativeName>
        <fullName evidence="11 13">Lysyl-tRNA synthetase</fullName>
    </alternativeName>
</protein>
<keyword evidence="10" id="KW-0030">Aminoacyl-tRNA synthetase</keyword>
<dbReference type="InterPro" id="IPR018149">
    <property type="entry name" value="Lys-tRNA-synth_II_C"/>
</dbReference>
<dbReference type="PRINTS" id="PR00982">
    <property type="entry name" value="TRNASYNTHLYS"/>
</dbReference>
<dbReference type="Pfam" id="PF00152">
    <property type="entry name" value="tRNA-synt_2"/>
    <property type="match status" value="1"/>
</dbReference>
<reference evidence="16" key="2">
    <citation type="submission" date="2020-05" db="UniProtKB">
        <authorList>
            <consortium name="EnsemblMetazoa"/>
        </authorList>
    </citation>
    <scope>IDENTIFICATION</scope>
    <source>
        <strain evidence="16">A-37</strain>
    </source>
</reference>
<accession>A0A182MND8</accession>
<dbReference type="GO" id="GO:0004824">
    <property type="term" value="F:lysine-tRNA ligase activity"/>
    <property type="evidence" value="ECO:0007669"/>
    <property type="project" value="UniProtKB-EC"/>
</dbReference>
<dbReference type="GO" id="GO:0005524">
    <property type="term" value="F:ATP binding"/>
    <property type="evidence" value="ECO:0007669"/>
    <property type="project" value="UniProtKB-KW"/>
</dbReference>
<dbReference type="EnsemblMetazoa" id="ACUA022438-RA">
    <property type="protein sequence ID" value="ACUA022438-PA"/>
    <property type="gene ID" value="ACUA022438"/>
</dbReference>
<keyword evidence="17" id="KW-1185">Reference proteome</keyword>
<name>A0A182MND8_9DIPT</name>
<dbReference type="Pfam" id="PF01336">
    <property type="entry name" value="tRNA_anti-codon"/>
    <property type="match status" value="1"/>
</dbReference>
<dbReference type="InterPro" id="IPR002313">
    <property type="entry name" value="Lys-tRNA-ligase_II"/>
</dbReference>
<evidence type="ECO:0000313" key="16">
    <source>
        <dbReference type="EnsemblMetazoa" id="ACUA022438-PA"/>
    </source>
</evidence>
<evidence type="ECO:0000256" key="1">
    <source>
        <dbReference type="ARBA" id="ARBA00004496"/>
    </source>
</evidence>
<evidence type="ECO:0000259" key="15">
    <source>
        <dbReference type="PROSITE" id="PS50862"/>
    </source>
</evidence>
<feature type="compositionally biased region" description="Basic and acidic residues" evidence="14">
    <location>
        <begin position="21"/>
        <end position="39"/>
    </location>
</feature>
<evidence type="ECO:0000256" key="3">
    <source>
        <dbReference type="ARBA" id="ARBA00013166"/>
    </source>
</evidence>
<dbReference type="NCBIfam" id="TIGR00499">
    <property type="entry name" value="lysS_bact"/>
    <property type="match status" value="1"/>
</dbReference>
<evidence type="ECO:0000256" key="10">
    <source>
        <dbReference type="ARBA" id="ARBA00023146"/>
    </source>
</evidence>
<evidence type="ECO:0000256" key="9">
    <source>
        <dbReference type="ARBA" id="ARBA00022917"/>
    </source>
</evidence>
<dbReference type="InterPro" id="IPR012340">
    <property type="entry name" value="NA-bd_OB-fold"/>
</dbReference>